<keyword evidence="1" id="KW-0143">Chaperone</keyword>
<feature type="domain" description="J" evidence="2">
    <location>
        <begin position="6"/>
        <end position="83"/>
    </location>
</feature>
<dbReference type="SUPFAM" id="SSF46565">
    <property type="entry name" value="Chaperone J-domain"/>
    <property type="match status" value="1"/>
</dbReference>
<dbReference type="Pfam" id="PF00226">
    <property type="entry name" value="DnaJ"/>
    <property type="match status" value="1"/>
</dbReference>
<sequence length="129" mass="14886">MTDDDDFYILLGCDESSSIEQILAEYKILSLKYHPDKNPGDPNAVSRFQKLKKAKEILTDPENAVSAHTSVHWTCKKQKDLMLENACNVGEPSCIVQEEETNEKDFCKCKAWERDPANEVLRKFRNYEI</sequence>
<name>A0AAV4NRX7_CAEEX</name>
<dbReference type="PANTHER" id="PTHR44500:SF1">
    <property type="entry name" value="DNAJ HOMOLOG SUBFAMILY C MEMBER 12"/>
    <property type="match status" value="1"/>
</dbReference>
<dbReference type="EMBL" id="BPLR01003689">
    <property type="protein sequence ID" value="GIX87549.1"/>
    <property type="molecule type" value="Genomic_DNA"/>
</dbReference>
<keyword evidence="4" id="KW-1185">Reference proteome</keyword>
<evidence type="ECO:0000259" key="2">
    <source>
        <dbReference type="PROSITE" id="PS50076"/>
    </source>
</evidence>
<comment type="caution">
    <text evidence="3">The sequence shown here is derived from an EMBL/GenBank/DDBJ whole genome shotgun (WGS) entry which is preliminary data.</text>
</comment>
<dbReference type="CDD" id="cd06257">
    <property type="entry name" value="DnaJ"/>
    <property type="match status" value="1"/>
</dbReference>
<dbReference type="InterPro" id="IPR001623">
    <property type="entry name" value="DnaJ_domain"/>
</dbReference>
<dbReference type="InterPro" id="IPR036869">
    <property type="entry name" value="J_dom_sf"/>
</dbReference>
<evidence type="ECO:0000256" key="1">
    <source>
        <dbReference type="ARBA" id="ARBA00023186"/>
    </source>
</evidence>
<gene>
    <name evidence="3" type="primary">DNAJC12</name>
    <name evidence="3" type="ORF">CEXT_178091</name>
</gene>
<dbReference type="SMART" id="SM00271">
    <property type="entry name" value="DnaJ"/>
    <property type="match status" value="1"/>
</dbReference>
<dbReference type="InterPro" id="IPR029827">
    <property type="entry name" value="JDP1-like"/>
</dbReference>
<reference evidence="3 4" key="1">
    <citation type="submission" date="2021-06" db="EMBL/GenBank/DDBJ databases">
        <title>Caerostris extrusa draft genome.</title>
        <authorList>
            <person name="Kono N."/>
            <person name="Arakawa K."/>
        </authorList>
    </citation>
    <scope>NUCLEOTIDE SEQUENCE [LARGE SCALE GENOMIC DNA]</scope>
</reference>
<dbReference type="Gene3D" id="1.10.287.110">
    <property type="entry name" value="DnaJ domain"/>
    <property type="match status" value="1"/>
</dbReference>
<evidence type="ECO:0000313" key="3">
    <source>
        <dbReference type="EMBL" id="GIX87549.1"/>
    </source>
</evidence>
<dbReference type="PANTHER" id="PTHR44500">
    <property type="entry name" value="DNAJ HOMOLOG SUBFAMILY C MEMBER 12"/>
    <property type="match status" value="1"/>
</dbReference>
<organism evidence="3 4">
    <name type="scientific">Caerostris extrusa</name>
    <name type="common">Bark spider</name>
    <name type="synonym">Caerostris bankana</name>
    <dbReference type="NCBI Taxonomy" id="172846"/>
    <lineage>
        <taxon>Eukaryota</taxon>
        <taxon>Metazoa</taxon>
        <taxon>Ecdysozoa</taxon>
        <taxon>Arthropoda</taxon>
        <taxon>Chelicerata</taxon>
        <taxon>Arachnida</taxon>
        <taxon>Araneae</taxon>
        <taxon>Araneomorphae</taxon>
        <taxon>Entelegynae</taxon>
        <taxon>Araneoidea</taxon>
        <taxon>Araneidae</taxon>
        <taxon>Caerostris</taxon>
    </lineage>
</organism>
<accession>A0AAV4NRX7</accession>
<dbReference type="Proteomes" id="UP001054945">
    <property type="component" value="Unassembled WGS sequence"/>
</dbReference>
<proteinExistence type="predicted"/>
<dbReference type="GO" id="GO:0005737">
    <property type="term" value="C:cytoplasm"/>
    <property type="evidence" value="ECO:0007669"/>
    <property type="project" value="TreeGrafter"/>
</dbReference>
<protein>
    <submittedName>
        <fullName evidence="3">DnaJ homolog subfamily C member 12</fullName>
    </submittedName>
</protein>
<evidence type="ECO:0000313" key="4">
    <source>
        <dbReference type="Proteomes" id="UP001054945"/>
    </source>
</evidence>
<dbReference type="PRINTS" id="PR00625">
    <property type="entry name" value="JDOMAIN"/>
</dbReference>
<dbReference type="PROSITE" id="PS50076">
    <property type="entry name" value="DNAJ_2"/>
    <property type="match status" value="1"/>
</dbReference>
<dbReference type="AlphaFoldDB" id="A0AAV4NRX7"/>